<reference evidence="1 2" key="1">
    <citation type="submission" date="2020-08" db="EMBL/GenBank/DDBJ databases">
        <title>Sequencing the genomes of 1000 actinobacteria strains.</title>
        <authorList>
            <person name="Klenk H.-P."/>
        </authorList>
    </citation>
    <scope>NUCLEOTIDE SEQUENCE [LARGE SCALE GENOMIC DNA]</scope>
    <source>
        <strain evidence="1 2">DSM 41827</strain>
    </source>
</reference>
<sequence length="52" mass="5546">MADHVHVRLSQGLSVSEAGELIEHSHCRCGATFTKVFSANDGEPEQPPAPDS</sequence>
<comment type="caution">
    <text evidence="1">The sequence shown here is derived from an EMBL/GenBank/DDBJ whole genome shotgun (WGS) entry which is preliminary data.</text>
</comment>
<proteinExistence type="predicted"/>
<evidence type="ECO:0000313" key="2">
    <source>
        <dbReference type="Proteomes" id="UP000577386"/>
    </source>
</evidence>
<gene>
    <name evidence="1" type="ORF">HDA42_001025</name>
</gene>
<dbReference type="Proteomes" id="UP000577386">
    <property type="component" value="Unassembled WGS sequence"/>
</dbReference>
<evidence type="ECO:0000313" key="1">
    <source>
        <dbReference type="EMBL" id="MBA9051847.1"/>
    </source>
</evidence>
<dbReference type="EMBL" id="JACJIJ010000002">
    <property type="protein sequence ID" value="MBA9051847.1"/>
    <property type="molecule type" value="Genomic_DNA"/>
</dbReference>
<keyword evidence="2" id="KW-1185">Reference proteome</keyword>
<name>A0A7W3NJT4_STRMR</name>
<accession>A0A7W3NJT4</accession>
<protein>
    <submittedName>
        <fullName evidence="1">Uncharacterized protein (DUF488 family)</fullName>
    </submittedName>
</protein>
<dbReference type="AlphaFoldDB" id="A0A7W3NJT4"/>
<organism evidence="1 2">
    <name type="scientific">Streptomyces murinus</name>
    <dbReference type="NCBI Taxonomy" id="33900"/>
    <lineage>
        <taxon>Bacteria</taxon>
        <taxon>Bacillati</taxon>
        <taxon>Actinomycetota</taxon>
        <taxon>Actinomycetes</taxon>
        <taxon>Kitasatosporales</taxon>
        <taxon>Streptomycetaceae</taxon>
        <taxon>Streptomyces</taxon>
    </lineage>
</organism>